<feature type="compositionally biased region" description="Basic and acidic residues" evidence="1">
    <location>
        <begin position="460"/>
        <end position="475"/>
    </location>
</feature>
<gene>
    <name evidence="2" type="ORF">VTL71DRAFT_6491</name>
</gene>
<evidence type="ECO:0000313" key="3">
    <source>
        <dbReference type="Proteomes" id="UP001595075"/>
    </source>
</evidence>
<protein>
    <submittedName>
        <fullName evidence="2">Uncharacterized protein</fullName>
    </submittedName>
</protein>
<proteinExistence type="predicted"/>
<dbReference type="EMBL" id="JAZHXI010000017">
    <property type="protein sequence ID" value="KAL2062225.1"/>
    <property type="molecule type" value="Genomic_DNA"/>
</dbReference>
<comment type="caution">
    <text evidence="2">The sequence shown here is derived from an EMBL/GenBank/DDBJ whole genome shotgun (WGS) entry which is preliminary data.</text>
</comment>
<name>A0ABR4BX42_9HELO</name>
<feature type="region of interest" description="Disordered" evidence="1">
    <location>
        <begin position="460"/>
        <end position="489"/>
    </location>
</feature>
<reference evidence="2 3" key="1">
    <citation type="journal article" date="2024" name="Commun. Biol.">
        <title>Comparative genomic analysis of thermophilic fungi reveals convergent evolutionary adaptations and gene losses.</title>
        <authorList>
            <person name="Steindorff A.S."/>
            <person name="Aguilar-Pontes M.V."/>
            <person name="Robinson A.J."/>
            <person name="Andreopoulos B."/>
            <person name="LaButti K."/>
            <person name="Kuo A."/>
            <person name="Mondo S."/>
            <person name="Riley R."/>
            <person name="Otillar R."/>
            <person name="Haridas S."/>
            <person name="Lipzen A."/>
            <person name="Grimwood J."/>
            <person name="Schmutz J."/>
            <person name="Clum A."/>
            <person name="Reid I.D."/>
            <person name="Moisan M.C."/>
            <person name="Butler G."/>
            <person name="Nguyen T.T.M."/>
            <person name="Dewar K."/>
            <person name="Conant G."/>
            <person name="Drula E."/>
            <person name="Henrissat B."/>
            <person name="Hansel C."/>
            <person name="Singer S."/>
            <person name="Hutchinson M.I."/>
            <person name="de Vries R.P."/>
            <person name="Natvig D.O."/>
            <person name="Powell A.J."/>
            <person name="Tsang A."/>
            <person name="Grigoriev I.V."/>
        </authorList>
    </citation>
    <scope>NUCLEOTIDE SEQUENCE [LARGE SCALE GENOMIC DNA]</scope>
    <source>
        <strain evidence="2 3">CBS 494.80</strain>
    </source>
</reference>
<evidence type="ECO:0000313" key="2">
    <source>
        <dbReference type="EMBL" id="KAL2062225.1"/>
    </source>
</evidence>
<sequence length="505" mass="57798">MAQTSSFLWRIAVITKEQARYLLSPAFAETTSWGQFEIIEDPIPNGTYVLDEYPSVQFDNEWTEEDEECMWNNWRVIDEMSLRTMTPGEFAVWRRSRQLYDMAPTDIFTGPLFFKGLGAVKVTWEGQKYEIENQNWGQEFSNLMVKVMTCTAFCDNLSFLRYVLQYVLHYRVGETSCPKPSLSSLDEDKDWVAYINTTAPKVGIELQVPSTYQEPIDAALRIKSRTLKNPHVKLIDELKRQVVPDMDPKTGKTKKKRTPQGLSNKDLQNIIDAWDNRYIIWQDQLGRWKTIKEYVQGYEARSNPDRGKLRQGEQDRASIVLDARRLWIMNARGTNTLRVSFATVPKHQLRTLRSLRSRRNEDEDEDFNGNVNGFEGRIFSEEEESDGHDNDRFGGAIFTDEEESLEHDDAREELNVVDDGIPINNANNDKISLQQFNTPRASSPGDKILEPEIAEAPMNTRDHGFSTLRGDRGSHDSTGPSASVHSPPAVDIMDGLLTLLESQAP</sequence>
<accession>A0ABR4BX42</accession>
<evidence type="ECO:0000256" key="1">
    <source>
        <dbReference type="SAM" id="MobiDB-lite"/>
    </source>
</evidence>
<dbReference type="Proteomes" id="UP001595075">
    <property type="component" value="Unassembled WGS sequence"/>
</dbReference>
<organism evidence="2 3">
    <name type="scientific">Oculimacula yallundae</name>
    <dbReference type="NCBI Taxonomy" id="86028"/>
    <lineage>
        <taxon>Eukaryota</taxon>
        <taxon>Fungi</taxon>
        <taxon>Dikarya</taxon>
        <taxon>Ascomycota</taxon>
        <taxon>Pezizomycotina</taxon>
        <taxon>Leotiomycetes</taxon>
        <taxon>Helotiales</taxon>
        <taxon>Ploettnerulaceae</taxon>
        <taxon>Oculimacula</taxon>
    </lineage>
</organism>
<keyword evidence="3" id="KW-1185">Reference proteome</keyword>